<evidence type="ECO:0000256" key="3">
    <source>
        <dbReference type="ARBA" id="ARBA00023015"/>
    </source>
</evidence>
<name>A0AA48GWJ4_9BACT</name>
<dbReference type="InterPro" id="IPR036388">
    <property type="entry name" value="WH-like_DNA-bd_sf"/>
</dbReference>
<evidence type="ECO:0000256" key="4">
    <source>
        <dbReference type="ARBA" id="ARBA00023125"/>
    </source>
</evidence>
<dbReference type="Gene3D" id="3.40.640.10">
    <property type="entry name" value="Type I PLP-dependent aspartate aminotransferase-like (Major domain)"/>
    <property type="match status" value="1"/>
</dbReference>
<evidence type="ECO:0000313" key="8">
    <source>
        <dbReference type="Proteomes" id="UP001228113"/>
    </source>
</evidence>
<sequence>MRARELNLTLDPDRAGPIYVRAAEAILQAVRSGRIQRGQALPGIRELAERLGVHRNTALAALRELEAQGWLEARPRSGFFVVEALPERPLCAGAGPGAAGPGFDVPGRLRPITSTSNVVLDFSDGVADARLAPTEALARAYPRALRLKGPELLQAGAFMGHARLRRALAAHVAEQRALVREPDQVLVIRSTSMAVSLVAQALVGPAGGDVAVETPGHPLVWETLRQASAARIHGLPVDAGGLQVEALEALLARTPLHLLVLTPQCHMPTGVALAADRRERILALARAHRFAILELDGEYDYLEAPPVPLAAQDTTGQVLYFGSLSRLLAPGIRLGFLVVPGNLAEGLAKARQRMDWQGDPVLEWAVSELFLDGEIARHLRRVRKACQDRRAALLDALRFHLPGLLAFEGTPGGMALWLRGAGKMADPARFDIWIRSCGLKGIKLRLGSYFDLEGRPLAATRLGFTAYTPAEIQDAVPLMT</sequence>
<dbReference type="PANTHER" id="PTHR46577:SF1">
    <property type="entry name" value="HTH-TYPE TRANSCRIPTIONAL REGULATORY PROTEIN GABR"/>
    <property type="match status" value="1"/>
</dbReference>
<gene>
    <name evidence="7" type="ORF">METESE_03500</name>
</gene>
<dbReference type="AlphaFoldDB" id="A0AA48GWJ4"/>
<evidence type="ECO:0000256" key="1">
    <source>
        <dbReference type="ARBA" id="ARBA00005384"/>
    </source>
</evidence>
<dbReference type="CDD" id="cd07377">
    <property type="entry name" value="WHTH_GntR"/>
    <property type="match status" value="1"/>
</dbReference>
<keyword evidence="8" id="KW-1185">Reference proteome</keyword>
<dbReference type="EMBL" id="AP027081">
    <property type="protein sequence ID" value="BDU75392.1"/>
    <property type="molecule type" value="Genomic_DNA"/>
</dbReference>
<dbReference type="PANTHER" id="PTHR46577">
    <property type="entry name" value="HTH-TYPE TRANSCRIPTIONAL REGULATORY PROTEIN GABR"/>
    <property type="match status" value="1"/>
</dbReference>
<feature type="domain" description="HTH gntR-type" evidence="6">
    <location>
        <begin position="16"/>
        <end position="84"/>
    </location>
</feature>
<keyword evidence="3" id="KW-0805">Transcription regulation</keyword>
<proteinExistence type="inferred from homology"/>
<evidence type="ECO:0000256" key="2">
    <source>
        <dbReference type="ARBA" id="ARBA00022898"/>
    </source>
</evidence>
<dbReference type="InterPro" id="IPR000524">
    <property type="entry name" value="Tscrpt_reg_HTH_GntR"/>
</dbReference>
<evidence type="ECO:0000313" key="7">
    <source>
        <dbReference type="EMBL" id="BDU75392.1"/>
    </source>
</evidence>
<dbReference type="KEGG" id="msea:METESE_03500"/>
<keyword evidence="2" id="KW-0663">Pyridoxal phosphate</keyword>
<dbReference type="PRINTS" id="PR00035">
    <property type="entry name" value="HTHGNTR"/>
</dbReference>
<dbReference type="InterPro" id="IPR015424">
    <property type="entry name" value="PyrdxlP-dep_Trfase"/>
</dbReference>
<dbReference type="GO" id="GO:0030170">
    <property type="term" value="F:pyridoxal phosphate binding"/>
    <property type="evidence" value="ECO:0007669"/>
    <property type="project" value="InterPro"/>
</dbReference>
<keyword evidence="5" id="KW-0804">Transcription</keyword>
<dbReference type="Proteomes" id="UP001228113">
    <property type="component" value="Chromosome"/>
</dbReference>
<accession>A0AA48GWJ4</accession>
<dbReference type="InterPro" id="IPR004839">
    <property type="entry name" value="Aminotransferase_I/II_large"/>
</dbReference>
<dbReference type="PROSITE" id="PS50949">
    <property type="entry name" value="HTH_GNTR"/>
    <property type="match status" value="1"/>
</dbReference>
<organism evidence="7 8">
    <name type="scientific">Mesoterricola sediminis</name>
    <dbReference type="NCBI Taxonomy" id="2927980"/>
    <lineage>
        <taxon>Bacteria</taxon>
        <taxon>Pseudomonadati</taxon>
        <taxon>Acidobacteriota</taxon>
        <taxon>Holophagae</taxon>
        <taxon>Holophagales</taxon>
        <taxon>Holophagaceae</taxon>
        <taxon>Mesoterricola</taxon>
    </lineage>
</organism>
<reference evidence="7" key="1">
    <citation type="journal article" date="2023" name="Int. J. Syst. Evol. Microbiol.">
        <title>Mesoterricola silvestris gen. nov., sp. nov., Mesoterricola sediminis sp. nov., Geothrix oryzae sp. nov., Geothrix edaphica sp. nov., Geothrix rubra sp. nov., and Geothrix limicola sp. nov., six novel members of Acidobacteriota isolated from soils.</title>
        <authorList>
            <person name="Itoh H."/>
            <person name="Sugisawa Y."/>
            <person name="Mise K."/>
            <person name="Xu Z."/>
            <person name="Kuniyasu M."/>
            <person name="Ushijima N."/>
            <person name="Kawano K."/>
            <person name="Kobayashi E."/>
            <person name="Shiratori Y."/>
            <person name="Masuda Y."/>
            <person name="Senoo K."/>
        </authorList>
    </citation>
    <scope>NUCLEOTIDE SEQUENCE</scope>
    <source>
        <strain evidence="7">W786</strain>
    </source>
</reference>
<dbReference type="CDD" id="cd00609">
    <property type="entry name" value="AAT_like"/>
    <property type="match status" value="1"/>
</dbReference>
<dbReference type="SUPFAM" id="SSF46785">
    <property type="entry name" value="Winged helix' DNA-binding domain"/>
    <property type="match status" value="1"/>
</dbReference>
<dbReference type="InterPro" id="IPR015421">
    <property type="entry name" value="PyrdxlP-dep_Trfase_major"/>
</dbReference>
<dbReference type="Pfam" id="PF00155">
    <property type="entry name" value="Aminotran_1_2"/>
    <property type="match status" value="1"/>
</dbReference>
<protein>
    <submittedName>
        <fullName evidence="7">GntR family transcriptional regulator</fullName>
    </submittedName>
</protein>
<dbReference type="SUPFAM" id="SSF53383">
    <property type="entry name" value="PLP-dependent transferases"/>
    <property type="match status" value="1"/>
</dbReference>
<evidence type="ECO:0000259" key="6">
    <source>
        <dbReference type="PROSITE" id="PS50949"/>
    </source>
</evidence>
<dbReference type="GO" id="GO:0003677">
    <property type="term" value="F:DNA binding"/>
    <property type="evidence" value="ECO:0007669"/>
    <property type="project" value="UniProtKB-KW"/>
</dbReference>
<dbReference type="Gene3D" id="1.10.10.10">
    <property type="entry name" value="Winged helix-like DNA-binding domain superfamily/Winged helix DNA-binding domain"/>
    <property type="match status" value="1"/>
</dbReference>
<dbReference type="RefSeq" id="WP_243330877.1">
    <property type="nucleotide sequence ID" value="NZ_AP027081.1"/>
</dbReference>
<dbReference type="InterPro" id="IPR051446">
    <property type="entry name" value="HTH_trans_reg/aminotransferase"/>
</dbReference>
<dbReference type="GO" id="GO:0003700">
    <property type="term" value="F:DNA-binding transcription factor activity"/>
    <property type="evidence" value="ECO:0007669"/>
    <property type="project" value="InterPro"/>
</dbReference>
<dbReference type="Pfam" id="PF00392">
    <property type="entry name" value="GntR"/>
    <property type="match status" value="1"/>
</dbReference>
<dbReference type="InterPro" id="IPR036390">
    <property type="entry name" value="WH_DNA-bd_sf"/>
</dbReference>
<evidence type="ECO:0000256" key="5">
    <source>
        <dbReference type="ARBA" id="ARBA00023163"/>
    </source>
</evidence>
<keyword evidence="4" id="KW-0238">DNA-binding</keyword>
<dbReference type="SMART" id="SM00345">
    <property type="entry name" value="HTH_GNTR"/>
    <property type="match status" value="1"/>
</dbReference>
<comment type="similarity">
    <text evidence="1">In the C-terminal section; belongs to the class-I pyridoxal-phosphate-dependent aminotransferase family.</text>
</comment>